<sequence>MVLVVNEHDQVLHTADKWQAHVEGTLHRAFSILIFNQQGDWLLQQRAIEKYHSGGLWSNSCCGHPILPTDLIGQASRRLEDELGFQTPLQPLFFFQYRAEVGAGLVENEIDHVFIGQYEGPVPFNPAEVKAIRWVNSDVLARELCQQPTNFTPWFHLLHKQLINDGLLVKALAIMAE</sequence>
<dbReference type="InterPro" id="IPR056375">
    <property type="entry name" value="Idi_bact"/>
</dbReference>
<evidence type="ECO:0000313" key="13">
    <source>
        <dbReference type="EMBL" id="RAI75469.1"/>
    </source>
</evidence>
<dbReference type="GO" id="GO:0004452">
    <property type="term" value="F:isopentenyl-diphosphate delta-isomerase activity"/>
    <property type="evidence" value="ECO:0007669"/>
    <property type="project" value="UniProtKB-UniRule"/>
</dbReference>
<comment type="pathway">
    <text evidence="1">Isoprenoid biosynthesis; dimethylallyl diphosphate biosynthesis; dimethylallyl diphosphate from isopentenyl diphosphate: step 1/1.</text>
</comment>
<evidence type="ECO:0000256" key="8">
    <source>
        <dbReference type="ARBA" id="ARBA00023229"/>
    </source>
</evidence>
<feature type="domain" description="Nudix hydrolase" evidence="12">
    <location>
        <begin position="25"/>
        <end position="157"/>
    </location>
</feature>
<dbReference type="PANTHER" id="PTHR10885">
    <property type="entry name" value="ISOPENTENYL-DIPHOSPHATE DELTA-ISOMERASE"/>
    <property type="match status" value="1"/>
</dbReference>
<dbReference type="GO" id="GO:0046872">
    <property type="term" value="F:metal ion binding"/>
    <property type="evidence" value="ECO:0007669"/>
    <property type="project" value="UniProtKB-KW"/>
</dbReference>
<evidence type="ECO:0000259" key="12">
    <source>
        <dbReference type="PROSITE" id="PS51462"/>
    </source>
</evidence>
<dbReference type="OrthoDB" id="9809458at2"/>
<evidence type="ECO:0000256" key="5">
    <source>
        <dbReference type="ARBA" id="ARBA00022723"/>
    </source>
</evidence>
<evidence type="ECO:0000256" key="6">
    <source>
        <dbReference type="ARBA" id="ARBA00022842"/>
    </source>
</evidence>
<dbReference type="NCBIfam" id="TIGR02150">
    <property type="entry name" value="IPP_isom_1"/>
    <property type="match status" value="1"/>
</dbReference>
<evidence type="ECO:0000256" key="11">
    <source>
        <dbReference type="PIRSR" id="PIRSR018427-1"/>
    </source>
</evidence>
<dbReference type="Proteomes" id="UP000249016">
    <property type="component" value="Unassembled WGS sequence"/>
</dbReference>
<dbReference type="RefSeq" id="WP_111343927.1">
    <property type="nucleotide sequence ID" value="NZ_QLII01000001.1"/>
</dbReference>
<dbReference type="PANTHER" id="PTHR10885:SF0">
    <property type="entry name" value="ISOPENTENYL-DIPHOSPHATE DELTA-ISOMERASE"/>
    <property type="match status" value="1"/>
</dbReference>
<proteinExistence type="inferred from homology"/>
<evidence type="ECO:0000256" key="1">
    <source>
        <dbReference type="ARBA" id="ARBA00004826"/>
    </source>
</evidence>
<dbReference type="EMBL" id="QLII01000001">
    <property type="protein sequence ID" value="RAI75469.1"/>
    <property type="molecule type" value="Genomic_DNA"/>
</dbReference>
<dbReference type="PIRSF" id="PIRSF018427">
    <property type="entry name" value="Isopntndiph_ism"/>
    <property type="match status" value="1"/>
</dbReference>
<evidence type="ECO:0000256" key="4">
    <source>
        <dbReference type="ARBA" id="ARBA00022490"/>
    </source>
</evidence>
<dbReference type="CDD" id="cd02885">
    <property type="entry name" value="NUDIX_IPP_Isomerase"/>
    <property type="match status" value="1"/>
</dbReference>
<dbReference type="EC" id="5.3.3.2" evidence="3 10"/>
<comment type="similarity">
    <text evidence="2">Belongs to the IPP isomerase type 1 family.</text>
</comment>
<keyword evidence="4" id="KW-0963">Cytoplasm</keyword>
<dbReference type="GO" id="GO:0009240">
    <property type="term" value="P:isopentenyl diphosphate biosynthetic process"/>
    <property type="evidence" value="ECO:0007669"/>
    <property type="project" value="TreeGrafter"/>
</dbReference>
<dbReference type="InterPro" id="IPR015797">
    <property type="entry name" value="NUDIX_hydrolase-like_dom_sf"/>
</dbReference>
<dbReference type="SUPFAM" id="SSF55811">
    <property type="entry name" value="Nudix"/>
    <property type="match status" value="1"/>
</dbReference>
<dbReference type="PROSITE" id="PS51462">
    <property type="entry name" value="NUDIX"/>
    <property type="match status" value="1"/>
</dbReference>
<dbReference type="NCBIfam" id="NF002995">
    <property type="entry name" value="PRK03759.1"/>
    <property type="match status" value="1"/>
</dbReference>
<feature type="active site" evidence="11">
    <location>
        <position position="109"/>
    </location>
</feature>
<dbReference type="Gene3D" id="3.90.79.10">
    <property type="entry name" value="Nucleoside Triphosphate Pyrophosphohydrolase"/>
    <property type="match status" value="1"/>
</dbReference>
<keyword evidence="14" id="KW-1185">Reference proteome</keyword>
<keyword evidence="7" id="KW-0464">Manganese</keyword>
<evidence type="ECO:0000256" key="7">
    <source>
        <dbReference type="ARBA" id="ARBA00023211"/>
    </source>
</evidence>
<keyword evidence="9 13" id="KW-0413">Isomerase</keyword>
<gene>
    <name evidence="13" type="ORF">HMF3257_17205</name>
</gene>
<protein>
    <recommendedName>
        <fullName evidence="3 10">Isopentenyl-diphosphate delta-isomerase</fullName>
        <ecNumber evidence="3 10">5.3.3.2</ecNumber>
    </recommendedName>
</protein>
<comment type="caution">
    <text evidence="13">The sequence shown here is derived from an EMBL/GenBank/DDBJ whole genome shotgun (WGS) entry which is preliminary data.</text>
</comment>
<organism evidence="13 14">
    <name type="scientific">Spirosoma telluris</name>
    <dbReference type="NCBI Taxonomy" id="2183553"/>
    <lineage>
        <taxon>Bacteria</taxon>
        <taxon>Pseudomonadati</taxon>
        <taxon>Bacteroidota</taxon>
        <taxon>Cytophagia</taxon>
        <taxon>Cytophagales</taxon>
        <taxon>Cytophagaceae</taxon>
        <taxon>Spirosoma</taxon>
    </lineage>
</organism>
<evidence type="ECO:0000256" key="9">
    <source>
        <dbReference type="ARBA" id="ARBA00023235"/>
    </source>
</evidence>
<dbReference type="InterPro" id="IPR011876">
    <property type="entry name" value="IsopentenylPP_isomerase_typ1"/>
</dbReference>
<evidence type="ECO:0000256" key="2">
    <source>
        <dbReference type="ARBA" id="ARBA00007579"/>
    </source>
</evidence>
<dbReference type="AlphaFoldDB" id="A0A327NM65"/>
<evidence type="ECO:0000313" key="14">
    <source>
        <dbReference type="Proteomes" id="UP000249016"/>
    </source>
</evidence>
<accession>A0A327NM65</accession>
<dbReference type="HAMAP" id="MF_00202">
    <property type="entry name" value="Idi"/>
    <property type="match status" value="1"/>
</dbReference>
<dbReference type="Pfam" id="PF00293">
    <property type="entry name" value="NUDIX"/>
    <property type="match status" value="1"/>
</dbReference>
<evidence type="ECO:0000256" key="3">
    <source>
        <dbReference type="ARBA" id="ARBA00012057"/>
    </source>
</evidence>
<reference evidence="13 14" key="1">
    <citation type="submission" date="2018-06" db="EMBL/GenBank/DDBJ databases">
        <title>Spirosoma sp. HMF3257 Genome sequencing and assembly.</title>
        <authorList>
            <person name="Kang H."/>
            <person name="Cha I."/>
            <person name="Kim H."/>
            <person name="Kang J."/>
            <person name="Joh K."/>
        </authorList>
    </citation>
    <scope>NUCLEOTIDE SEQUENCE [LARGE SCALE GENOMIC DNA]</scope>
    <source>
        <strain evidence="13 14">HMF3257</strain>
    </source>
</reference>
<feature type="active site" evidence="11">
    <location>
        <position position="62"/>
    </location>
</feature>
<dbReference type="InterPro" id="IPR000086">
    <property type="entry name" value="NUDIX_hydrolase_dom"/>
</dbReference>
<evidence type="ECO:0000256" key="10">
    <source>
        <dbReference type="NCBIfam" id="TIGR02150"/>
    </source>
</evidence>
<dbReference type="GO" id="GO:0005737">
    <property type="term" value="C:cytoplasm"/>
    <property type="evidence" value="ECO:0007669"/>
    <property type="project" value="TreeGrafter"/>
</dbReference>
<keyword evidence="5" id="KW-0479">Metal-binding</keyword>
<name>A0A327NM65_9BACT</name>
<dbReference type="GO" id="GO:0050992">
    <property type="term" value="P:dimethylallyl diphosphate biosynthetic process"/>
    <property type="evidence" value="ECO:0007669"/>
    <property type="project" value="UniProtKB-UniPathway"/>
</dbReference>
<keyword evidence="8" id="KW-0414">Isoprene biosynthesis</keyword>
<dbReference type="UniPathway" id="UPA00059">
    <property type="reaction ID" value="UER00104"/>
</dbReference>
<keyword evidence="6" id="KW-0460">Magnesium</keyword>